<dbReference type="SUPFAM" id="SSF55166">
    <property type="entry name" value="Hedgehog/DD-peptidase"/>
    <property type="match status" value="1"/>
</dbReference>
<dbReference type="Proteomes" id="UP000294194">
    <property type="component" value="Unassembled WGS sequence"/>
</dbReference>
<dbReference type="InterPro" id="IPR009045">
    <property type="entry name" value="Zn_M74/Hedgehog-like"/>
</dbReference>
<dbReference type="Pfam" id="PF04122">
    <property type="entry name" value="CW_binding_2"/>
    <property type="match status" value="2"/>
</dbReference>
<dbReference type="InterPro" id="IPR058193">
    <property type="entry name" value="VanY/YodJ_core_dom"/>
</dbReference>
<dbReference type="CDD" id="cd14852">
    <property type="entry name" value="LD-carboxypeptidase"/>
    <property type="match status" value="1"/>
</dbReference>
<dbReference type="InterPro" id="IPR003709">
    <property type="entry name" value="VanY-like_core_dom"/>
</dbReference>
<dbReference type="Gene3D" id="3.30.1380.10">
    <property type="match status" value="1"/>
</dbReference>
<comment type="caution">
    <text evidence="2">The sequence shown here is derived from an EMBL/GenBank/DDBJ whole genome shotgun (WGS) entry which is preliminary data.</text>
</comment>
<sequence length="555" mass="56492">MSRDGGGRPELNCAHSVTKDPAMLRSSRRALPLALAVVLGLLVAGVAPASAAPAAPAALAARTVDRVGGADVYSVAIAASKLANPVDGTGITAVVTSGTSFLTGVVAGAAAANLDGQLLLTAPTALGAATAAELERLAPQRIIVVGNSTVVNAAVETRLRAIQPNLVRIGAADLYATSILLAQFADASSVVIAGGATSPATLSAAVLAGSQGAPLVLVRPSDTAVRADLSGLFTTAGTSRVTVIGESAAVSASFANAVTKRGIAVTRVRGTSYAKLSAAIAARFSAPGRAFVMSNTGYALAVGSIPLAAASGAPVIYSTAHCASPQLIAFASAAPVARITLLGPVTKLHNAVGTLLACQSLTKASSYWVVANKKNKLNPVSYVPADLRLPAVKRTGSHLLRKAAATSLEKMNAGSVAAGAGRVGLASGYRSYPTQKALYARYVRTMGQKWADSQSARAGHSEHQTGLAADVVACSASACGSIYTFADSKQGTWVKANAWRYGFIVRYEKGYTNVTGYASEPWHLRYIGAAAAADYKQGGFHTLETYFAYRAAPGY</sequence>
<dbReference type="GO" id="GO:0008233">
    <property type="term" value="F:peptidase activity"/>
    <property type="evidence" value="ECO:0007669"/>
    <property type="project" value="InterPro"/>
</dbReference>
<accession>A0A4Q9GTZ6</accession>
<proteinExistence type="predicted"/>
<feature type="domain" description="D-alanyl-D-alanine carboxypeptidase-like core" evidence="1">
    <location>
        <begin position="398"/>
        <end position="528"/>
    </location>
</feature>
<keyword evidence="3" id="KW-1185">Reference proteome</keyword>
<dbReference type="InterPro" id="IPR052179">
    <property type="entry name" value="DD-CPase-like"/>
</dbReference>
<dbReference type="InterPro" id="IPR007253">
    <property type="entry name" value="Cell_wall-bd_2"/>
</dbReference>
<evidence type="ECO:0000313" key="3">
    <source>
        <dbReference type="Proteomes" id="UP000294194"/>
    </source>
</evidence>
<evidence type="ECO:0000259" key="1">
    <source>
        <dbReference type="Pfam" id="PF02557"/>
    </source>
</evidence>
<protein>
    <recommendedName>
        <fullName evidence="1">D-alanyl-D-alanine carboxypeptidase-like core domain-containing protein</fullName>
    </recommendedName>
</protein>
<dbReference type="PANTHER" id="PTHR34385">
    <property type="entry name" value="D-ALANYL-D-ALANINE CARBOXYPEPTIDASE"/>
    <property type="match status" value="1"/>
</dbReference>
<dbReference type="GO" id="GO:0006508">
    <property type="term" value="P:proteolysis"/>
    <property type="evidence" value="ECO:0007669"/>
    <property type="project" value="InterPro"/>
</dbReference>
<dbReference type="AlphaFoldDB" id="A0A4Q9GTZ6"/>
<evidence type="ECO:0000313" key="2">
    <source>
        <dbReference type="EMBL" id="TBN57088.1"/>
    </source>
</evidence>
<dbReference type="PANTHER" id="PTHR34385:SF1">
    <property type="entry name" value="PEPTIDOGLYCAN L-ALANYL-D-GLUTAMATE ENDOPEPTIDASE CWLK"/>
    <property type="match status" value="1"/>
</dbReference>
<gene>
    <name evidence="2" type="ORF">EYE40_06555</name>
</gene>
<dbReference type="Pfam" id="PF02557">
    <property type="entry name" value="VanY"/>
    <property type="match status" value="1"/>
</dbReference>
<dbReference type="EMBL" id="SISG01000001">
    <property type="protein sequence ID" value="TBN57088.1"/>
    <property type="molecule type" value="Genomic_DNA"/>
</dbReference>
<organism evidence="2 3">
    <name type="scientific">Glaciihabitans arcticus</name>
    <dbReference type="NCBI Taxonomy" id="2668039"/>
    <lineage>
        <taxon>Bacteria</taxon>
        <taxon>Bacillati</taxon>
        <taxon>Actinomycetota</taxon>
        <taxon>Actinomycetes</taxon>
        <taxon>Micrococcales</taxon>
        <taxon>Microbacteriaceae</taxon>
        <taxon>Glaciihabitans</taxon>
    </lineage>
</organism>
<reference evidence="3" key="1">
    <citation type="submission" date="2019-02" db="EMBL/GenBank/DDBJ databases">
        <title>Glaciihabitans arcticus sp. nov., a psychrotolerant bacterium isolated from polar soil.</title>
        <authorList>
            <person name="Dahal R.H."/>
        </authorList>
    </citation>
    <scope>NUCLEOTIDE SEQUENCE [LARGE SCALE GENOMIC DNA]</scope>
    <source>
        <strain evidence="3">RP-3-7</strain>
    </source>
</reference>
<name>A0A4Q9GTZ6_9MICO</name>